<feature type="region of interest" description="Disordered" evidence="1">
    <location>
        <begin position="286"/>
        <end position="347"/>
    </location>
</feature>
<sequence>MVEGLDIAVTQLHGHRRTAARTAAVGIEAGGLHPGDRTGHLAPALHEGAGAHRPPLRRGHVHPHLHLVAVDGGIDAVAEGIAAVALDHLARGSDQGVPHPAQGRRRGPLGQHRGDLGGVRLHPGHEDEAHPPARRVGERHRQQRRRQAQGHVAPAHGQRQRTAVAPVDEAAERRAETLLQPVRRRPRAGARPAAGVPQVRRQDDQRLHQRDGEDRTHHRRDHRPDLAEGPGDEGQRQEGDDIGEHAHHDRHRDVPRPLHRGGEQPQAPLPVLVDVLAGDDGVVHHDAQRDDEREQRDHVDGHAEPRQEQERPEEGGGDTHGHPERQPQLQEGAQHREHQQQPEEGVAEQQLHALAVDARGVAADGDTDLRRQRRPDLREHPVHGIGDPDGRLPPDPEDLHAHRRLAVVAADVLVRGGEGLAHVSHVGEAHHAPARGRAQDDVAKALCPGEALAHLQQDVAARGLHPPGGAVPGVLRHHRGHVLEGEAVGPQLRLADVDVDLVVADVLQRGLGDAVRLPEAVAHPFGGGAQAVLGHVAVDKHVQHVPAPAAEGDLRVLRLVREGVDVVHRAGDVLVGALEVVALDQLDVHPAAAGSGRGGDLLDAFQALHGLLHRQDHAGFDLLRRGPRVGDTDHEDVALEVREDLLGDAGGHVQPAEQEDQHEQVRRHPVAHEPADHAAALTRHRRSPPPRHAGACPRRGWRCRR</sequence>
<dbReference type="AlphaFoldDB" id="A0A5B8RKX5"/>
<reference evidence="2" key="1">
    <citation type="submission" date="2019-06" db="EMBL/GenBank/DDBJ databases">
        <authorList>
            <person name="Murdoch R.W."/>
            <person name="Fathepure B."/>
        </authorList>
    </citation>
    <scope>NUCLEOTIDE SEQUENCE</scope>
</reference>
<feature type="region of interest" description="Disordered" evidence="1">
    <location>
        <begin position="92"/>
        <end position="267"/>
    </location>
</feature>
<gene>
    <name evidence="2" type="ORF">KBTEX_04017</name>
</gene>
<feature type="compositionally biased region" description="Basic and acidic residues" evidence="1">
    <location>
        <begin position="200"/>
        <end position="226"/>
    </location>
</feature>
<feature type="region of interest" description="Disordered" evidence="1">
    <location>
        <begin position="359"/>
        <end position="393"/>
    </location>
</feature>
<accession>A0A5B8RKX5</accession>
<organism evidence="2">
    <name type="scientific">uncultured organism</name>
    <dbReference type="NCBI Taxonomy" id="155900"/>
    <lineage>
        <taxon>unclassified sequences</taxon>
        <taxon>environmental samples</taxon>
    </lineage>
</organism>
<protein>
    <submittedName>
        <fullName evidence="2">Uncharacterized protein</fullName>
    </submittedName>
</protein>
<evidence type="ECO:0000256" key="1">
    <source>
        <dbReference type="SAM" id="MobiDB-lite"/>
    </source>
</evidence>
<feature type="region of interest" description="Disordered" evidence="1">
    <location>
        <begin position="676"/>
        <end position="705"/>
    </location>
</feature>
<name>A0A5B8RKX5_9ZZZZ</name>
<dbReference type="EMBL" id="MN079313">
    <property type="protein sequence ID" value="QEA07657.1"/>
    <property type="molecule type" value="Genomic_DNA"/>
</dbReference>
<proteinExistence type="predicted"/>
<feature type="compositionally biased region" description="Basic and acidic residues" evidence="1">
    <location>
        <begin position="367"/>
        <end position="393"/>
    </location>
</feature>
<feature type="compositionally biased region" description="Low complexity" evidence="1">
    <location>
        <begin position="189"/>
        <end position="199"/>
    </location>
</feature>
<feature type="compositionally biased region" description="Basic and acidic residues" evidence="1">
    <location>
        <begin position="233"/>
        <end position="262"/>
    </location>
</feature>
<evidence type="ECO:0000313" key="2">
    <source>
        <dbReference type="EMBL" id="QEA07657.1"/>
    </source>
</evidence>
<feature type="compositionally biased region" description="Basic and acidic residues" evidence="1">
    <location>
        <begin position="286"/>
        <end position="325"/>
    </location>
</feature>
<feature type="compositionally biased region" description="Basic and acidic residues" evidence="1">
    <location>
        <begin position="123"/>
        <end position="140"/>
    </location>
</feature>